<feature type="compositionally biased region" description="Pro residues" evidence="1">
    <location>
        <begin position="173"/>
        <end position="247"/>
    </location>
</feature>
<dbReference type="InterPro" id="IPR010417">
    <property type="entry name" value="Embryo-specific_ATS3"/>
</dbReference>
<dbReference type="CDD" id="cd00113">
    <property type="entry name" value="PLAT"/>
    <property type="match status" value="1"/>
</dbReference>
<name>A0A4P1RCD1_LUPAN</name>
<evidence type="ECO:0000256" key="1">
    <source>
        <dbReference type="SAM" id="MobiDB-lite"/>
    </source>
</evidence>
<dbReference type="Gene3D" id="2.60.60.20">
    <property type="entry name" value="PLAT/LH2 domain"/>
    <property type="match status" value="1"/>
</dbReference>
<dbReference type="Proteomes" id="UP000188354">
    <property type="component" value="Chromosome LG07"/>
</dbReference>
<dbReference type="EMBL" id="CM007367">
    <property type="protein sequence ID" value="OIW07864.1"/>
    <property type="molecule type" value="Genomic_DNA"/>
</dbReference>
<feature type="region of interest" description="Disordered" evidence="1">
    <location>
        <begin position="173"/>
        <end position="250"/>
    </location>
</feature>
<evidence type="ECO:0000256" key="2">
    <source>
        <dbReference type="SAM" id="SignalP"/>
    </source>
</evidence>
<proteinExistence type="predicted"/>
<dbReference type="Pfam" id="PF06232">
    <property type="entry name" value="ATS3"/>
    <property type="match status" value="1"/>
</dbReference>
<sequence length="272" mass="29622">MMKQVLLLLLFLAYGLTLSVSESKSGPPVPHAADPSFTVGYIQMKSAANCSYRVVLTTSCTSPKFTNDQIGIVFGDAYGNQVYAPKLGDPVSKTFEQCSSDTFQIDGACASKICYVYLYRSGANENNTWKPESLKIFGIDTKPINFDFNTSIPNETWFGYNLCKFPIAPPPPHFDPFPPTTPPPPHFDPFPPTTSPPPPPFHPFHPTTPPPPPPPPTTTPPPPTTTPPPPTTAPPPPTTTPPPPPPHSSSYKVVTPKWIIYVVLGFVLSFYV</sequence>
<reference evidence="3 4" key="1">
    <citation type="journal article" date="2017" name="Plant Biotechnol. J.">
        <title>A comprehensive draft genome sequence for lupin (Lupinus angustifolius), an emerging health food: insights into plant-microbe interactions and legume evolution.</title>
        <authorList>
            <person name="Hane J.K."/>
            <person name="Ming Y."/>
            <person name="Kamphuis L.G."/>
            <person name="Nelson M.N."/>
            <person name="Garg G."/>
            <person name="Atkins C.A."/>
            <person name="Bayer P.E."/>
            <person name="Bravo A."/>
            <person name="Bringans S."/>
            <person name="Cannon S."/>
            <person name="Edwards D."/>
            <person name="Foley R."/>
            <person name="Gao L.L."/>
            <person name="Harrison M.J."/>
            <person name="Huang W."/>
            <person name="Hurgobin B."/>
            <person name="Li S."/>
            <person name="Liu C.W."/>
            <person name="McGrath A."/>
            <person name="Morahan G."/>
            <person name="Murray J."/>
            <person name="Weller J."/>
            <person name="Jian J."/>
            <person name="Singh K.B."/>
        </authorList>
    </citation>
    <scope>NUCLEOTIDE SEQUENCE [LARGE SCALE GENOMIC DNA]</scope>
    <source>
        <strain evidence="4">cv. Tanjil</strain>
        <tissue evidence="3">Whole plant</tissue>
    </source>
</reference>
<dbReference type="SUPFAM" id="SSF49723">
    <property type="entry name" value="Lipase/lipooxygenase domain (PLAT/LH2 domain)"/>
    <property type="match status" value="1"/>
</dbReference>
<accession>A0A4P1RCD1</accession>
<feature type="signal peptide" evidence="2">
    <location>
        <begin position="1"/>
        <end position="17"/>
    </location>
</feature>
<keyword evidence="4" id="KW-1185">Reference proteome</keyword>
<feature type="chain" id="PRO_5020037135" evidence="2">
    <location>
        <begin position="18"/>
        <end position="272"/>
    </location>
</feature>
<dbReference type="PANTHER" id="PTHR31718">
    <property type="entry name" value="PLAT DOMAIN-CONTAINING PROTEIN"/>
    <property type="match status" value="1"/>
</dbReference>
<keyword evidence="2" id="KW-0732">Signal</keyword>
<dbReference type="PRINTS" id="PR01217">
    <property type="entry name" value="PRICHEXTENSN"/>
</dbReference>
<dbReference type="AlphaFoldDB" id="A0A4P1RCD1"/>
<evidence type="ECO:0000313" key="4">
    <source>
        <dbReference type="Proteomes" id="UP000188354"/>
    </source>
</evidence>
<gene>
    <name evidence="3" type="ORF">TanjilG_19965</name>
</gene>
<organism evidence="3 4">
    <name type="scientific">Lupinus angustifolius</name>
    <name type="common">Narrow-leaved blue lupine</name>
    <dbReference type="NCBI Taxonomy" id="3871"/>
    <lineage>
        <taxon>Eukaryota</taxon>
        <taxon>Viridiplantae</taxon>
        <taxon>Streptophyta</taxon>
        <taxon>Embryophyta</taxon>
        <taxon>Tracheophyta</taxon>
        <taxon>Spermatophyta</taxon>
        <taxon>Magnoliopsida</taxon>
        <taxon>eudicotyledons</taxon>
        <taxon>Gunneridae</taxon>
        <taxon>Pentapetalae</taxon>
        <taxon>rosids</taxon>
        <taxon>fabids</taxon>
        <taxon>Fabales</taxon>
        <taxon>Fabaceae</taxon>
        <taxon>Papilionoideae</taxon>
        <taxon>50 kb inversion clade</taxon>
        <taxon>genistoids sensu lato</taxon>
        <taxon>core genistoids</taxon>
        <taxon>Genisteae</taxon>
        <taxon>Lupinus</taxon>
    </lineage>
</organism>
<dbReference type="Gramene" id="OIW07864">
    <property type="protein sequence ID" value="OIW07864"/>
    <property type="gene ID" value="TanjilG_19965"/>
</dbReference>
<protein>
    <submittedName>
        <fullName evidence="3">Uncharacterized protein</fullName>
    </submittedName>
</protein>
<dbReference type="InterPro" id="IPR036392">
    <property type="entry name" value="PLAT/LH2_dom_sf"/>
</dbReference>
<dbReference type="PANTHER" id="PTHR31718:SF35">
    <property type="entry name" value="EMBRYO-SPECIFIC PROTEIN"/>
    <property type="match status" value="1"/>
</dbReference>
<evidence type="ECO:0000313" key="3">
    <source>
        <dbReference type="EMBL" id="OIW07864.1"/>
    </source>
</evidence>